<gene>
    <name evidence="13" type="ORF">ACFP57_05515</name>
</gene>
<dbReference type="PRINTS" id="PR00723">
    <property type="entry name" value="SUBTILISIN"/>
</dbReference>
<comment type="caution">
    <text evidence="13">The sequence shown here is derived from an EMBL/GenBank/DDBJ whole genome shotgun (WGS) entry which is preliminary data.</text>
</comment>
<dbReference type="Pfam" id="PF02225">
    <property type="entry name" value="PA"/>
    <property type="match status" value="1"/>
</dbReference>
<dbReference type="InterPro" id="IPR003137">
    <property type="entry name" value="PA_domain"/>
</dbReference>
<dbReference type="InterPro" id="IPR000209">
    <property type="entry name" value="Peptidase_S8/S53_dom"/>
</dbReference>
<keyword evidence="2" id="KW-0964">Secreted</keyword>
<dbReference type="Gene3D" id="3.40.50.200">
    <property type="entry name" value="Peptidase S8/S53 domain"/>
    <property type="match status" value="1"/>
</dbReference>
<dbReference type="PROSITE" id="PS00137">
    <property type="entry name" value="SUBTILASE_HIS"/>
    <property type="match status" value="1"/>
</dbReference>
<feature type="domain" description="PA" evidence="11">
    <location>
        <begin position="394"/>
        <end position="473"/>
    </location>
</feature>
<dbReference type="InterPro" id="IPR010435">
    <property type="entry name" value="C5a/SBT2-like_Fn3"/>
</dbReference>
<dbReference type="PANTHER" id="PTHR43399">
    <property type="entry name" value="SUBTILISIN-RELATED"/>
    <property type="match status" value="1"/>
</dbReference>
<protein>
    <submittedName>
        <fullName evidence="13">S8 family serine peptidase</fullName>
    </submittedName>
</protein>
<reference evidence="14" key="1">
    <citation type="journal article" date="2019" name="Int. J. Syst. Evol. Microbiol.">
        <title>The Global Catalogue of Microorganisms (GCM) 10K type strain sequencing project: providing services to taxonomists for standard genome sequencing and annotation.</title>
        <authorList>
            <consortium name="The Broad Institute Genomics Platform"/>
            <consortium name="The Broad Institute Genome Sequencing Center for Infectious Disease"/>
            <person name="Wu L."/>
            <person name="Ma J."/>
        </authorList>
    </citation>
    <scope>NUCLEOTIDE SEQUENCE [LARGE SCALE GENOMIC DNA]</scope>
    <source>
        <strain evidence="14">CGMCC 1.15277</strain>
    </source>
</reference>
<dbReference type="Proteomes" id="UP001596266">
    <property type="component" value="Unassembled WGS sequence"/>
</dbReference>
<evidence type="ECO:0000259" key="10">
    <source>
        <dbReference type="Pfam" id="PF00082"/>
    </source>
</evidence>
<dbReference type="RefSeq" id="WP_343884914.1">
    <property type="nucleotide sequence ID" value="NZ_BAAAKI010000004.1"/>
</dbReference>
<dbReference type="InterPro" id="IPR023827">
    <property type="entry name" value="Peptidase_S8_Asp-AS"/>
</dbReference>
<dbReference type="PANTHER" id="PTHR43399:SF4">
    <property type="entry name" value="CELL WALL-ASSOCIATED PROTEASE"/>
    <property type="match status" value="1"/>
</dbReference>
<evidence type="ECO:0000256" key="4">
    <source>
        <dbReference type="ARBA" id="ARBA00022729"/>
    </source>
</evidence>
<dbReference type="Gene3D" id="2.60.40.1710">
    <property type="entry name" value="Subtilisin-like superfamily"/>
    <property type="match status" value="1"/>
</dbReference>
<keyword evidence="4 9" id="KW-0732">Signal</keyword>
<dbReference type="InterPro" id="IPR051048">
    <property type="entry name" value="Peptidase_S8/S53_subtilisin"/>
</dbReference>
<name>A0ABW1X2W2_9ACTN</name>
<evidence type="ECO:0000256" key="5">
    <source>
        <dbReference type="ARBA" id="ARBA00022801"/>
    </source>
</evidence>
<dbReference type="InterPro" id="IPR022398">
    <property type="entry name" value="Peptidase_S8_His-AS"/>
</dbReference>
<dbReference type="PROSITE" id="PS00136">
    <property type="entry name" value="SUBTILASE_ASP"/>
    <property type="match status" value="1"/>
</dbReference>
<dbReference type="SUPFAM" id="SSF52025">
    <property type="entry name" value="PA domain"/>
    <property type="match status" value="1"/>
</dbReference>
<dbReference type="InterPro" id="IPR023828">
    <property type="entry name" value="Peptidase_S8_Ser-AS"/>
</dbReference>
<evidence type="ECO:0000259" key="12">
    <source>
        <dbReference type="Pfam" id="PF06280"/>
    </source>
</evidence>
<feature type="signal peptide" evidence="9">
    <location>
        <begin position="1"/>
        <end position="32"/>
    </location>
</feature>
<evidence type="ECO:0000256" key="6">
    <source>
        <dbReference type="ARBA" id="ARBA00022825"/>
    </source>
</evidence>
<dbReference type="PROSITE" id="PS00138">
    <property type="entry name" value="SUBTILASE_SER"/>
    <property type="match status" value="1"/>
</dbReference>
<keyword evidence="5 7" id="KW-0378">Hydrolase</keyword>
<keyword evidence="6 7" id="KW-0720">Serine protease</keyword>
<evidence type="ECO:0000256" key="3">
    <source>
        <dbReference type="ARBA" id="ARBA00022670"/>
    </source>
</evidence>
<dbReference type="Pfam" id="PF00082">
    <property type="entry name" value="Peptidase_S8"/>
    <property type="match status" value="1"/>
</dbReference>
<evidence type="ECO:0000259" key="11">
    <source>
        <dbReference type="Pfam" id="PF02225"/>
    </source>
</evidence>
<dbReference type="PROSITE" id="PS51892">
    <property type="entry name" value="SUBTILASE"/>
    <property type="match status" value="1"/>
</dbReference>
<dbReference type="Pfam" id="PF06280">
    <property type="entry name" value="fn3_5"/>
    <property type="match status" value="1"/>
</dbReference>
<organism evidence="13 14">
    <name type="scientific">Luteococcus sanguinis</name>
    <dbReference type="NCBI Taxonomy" id="174038"/>
    <lineage>
        <taxon>Bacteria</taxon>
        <taxon>Bacillati</taxon>
        <taxon>Actinomycetota</taxon>
        <taxon>Actinomycetes</taxon>
        <taxon>Propionibacteriales</taxon>
        <taxon>Propionibacteriaceae</taxon>
        <taxon>Luteococcus</taxon>
    </lineage>
</organism>
<keyword evidence="3 7" id="KW-0645">Protease</keyword>
<sequence length="901" mass="92147">MNHRTGRPVRGFGCGLAALAMIAGVSLAPAHAAPTSAADLGKLSDYITQVKADGKGATIVPDRYFVAVAGNPTARGGSAADVKSRQAAVKQASKAKGLDVTVTSSYDSLWNGLAVRTSEADAIQLQAIDGVTGVFPIVAIDKPVTSSTAKPDMFTAGNLTGVNIAQSELGYTGKGIKVGVIDSGIDIDHPDLGGTGTSGTTAFPNAKVAGGYDFVGDAYDAETNPVPVPDPIPDDCGGHGTHVSGIIAGQGDPAKNGVRGVAPDATLYGYRVFGCEGSVDTEIIMQALQKAGDDRVDVVNMSLGASFMSWPNYPDAVASDNLAARGTIVVASAGNEGEYGGMAVGSPSVGSKTISVGSVDNTMNTAWGFSVNGKPIGYAPAEGAAEAPTSGTMPIVVGDPLNGCLTMSPVPAGSAVLVQRGECSFRDKALAAQAAGASALVIYNNQPGVISPTVAGDPAISIPVVMITKTDGDGLKATIDANGPQTIDWARVVVSSESETAGLASDFTSWGLAADLSLKPDVAAPGGNIWSTVPLEQGAYGSKSGTSMAAPHTAGAVALLLQGRPELKGDWEAVRNLLQNTADEERPWSFAPSLSVQEMVTREGAGLIQIDRAILSKQSAAPGKISLGDADMAPASTKVTVRNDSDEQVTYSLSNLTGVGFVGNSNPEFDLLDAQVTMPATLTVPAHGTASFGAAISAPAGAPSGYQYGGWLQLKADNAQELSIPYAGMAGNYQDQQILADAADGTPLPSLARTVGGEVQLIGKQQARPLFKMKGDDVPIVVFHMEYPAAALKLDVYAANADGTKGARLGTAFSDGVNGRDTSYVTLAWDGSFIDSKVKKNGKTSVKAGTYILELKALKALADPAQASSWEVYDTQAFSVKSAHASTNQTRFDKVVSGPLS</sequence>
<feature type="chain" id="PRO_5046557563" evidence="9">
    <location>
        <begin position="33"/>
        <end position="901"/>
    </location>
</feature>
<feature type="domain" description="Peptidase S8/S53" evidence="10">
    <location>
        <begin position="173"/>
        <end position="583"/>
    </location>
</feature>
<dbReference type="SUPFAM" id="SSF52743">
    <property type="entry name" value="Subtilisin-like"/>
    <property type="match status" value="1"/>
</dbReference>
<evidence type="ECO:0000256" key="8">
    <source>
        <dbReference type="RuleBase" id="RU003355"/>
    </source>
</evidence>
<evidence type="ECO:0000256" key="1">
    <source>
        <dbReference type="ARBA" id="ARBA00011073"/>
    </source>
</evidence>
<keyword evidence="14" id="KW-1185">Reference proteome</keyword>
<dbReference type="InterPro" id="IPR015500">
    <property type="entry name" value="Peptidase_S8_subtilisin-rel"/>
</dbReference>
<accession>A0ABW1X2W2</accession>
<feature type="active site" description="Charge relay system" evidence="7">
    <location>
        <position position="547"/>
    </location>
</feature>
<evidence type="ECO:0000313" key="13">
    <source>
        <dbReference type="EMBL" id="MFC6396447.1"/>
    </source>
</evidence>
<dbReference type="InterPro" id="IPR036852">
    <property type="entry name" value="Peptidase_S8/S53_dom_sf"/>
</dbReference>
<feature type="domain" description="C5a peptidase/Subtilisin-like protease SBT2-like Fn3-like" evidence="12">
    <location>
        <begin position="625"/>
        <end position="726"/>
    </location>
</feature>
<comment type="similarity">
    <text evidence="1 7 8">Belongs to the peptidase S8 family.</text>
</comment>
<dbReference type="EMBL" id="JBHSUA010000009">
    <property type="protein sequence ID" value="MFC6396447.1"/>
    <property type="molecule type" value="Genomic_DNA"/>
</dbReference>
<feature type="active site" description="Charge relay system" evidence="7">
    <location>
        <position position="182"/>
    </location>
</feature>
<dbReference type="Gene3D" id="3.50.30.30">
    <property type="match status" value="1"/>
</dbReference>
<dbReference type="InterPro" id="IPR046450">
    <property type="entry name" value="PA_dom_sf"/>
</dbReference>
<evidence type="ECO:0000313" key="14">
    <source>
        <dbReference type="Proteomes" id="UP001596266"/>
    </source>
</evidence>
<evidence type="ECO:0000256" key="9">
    <source>
        <dbReference type="SAM" id="SignalP"/>
    </source>
</evidence>
<evidence type="ECO:0000256" key="2">
    <source>
        <dbReference type="ARBA" id="ARBA00022525"/>
    </source>
</evidence>
<proteinExistence type="inferred from homology"/>
<feature type="active site" description="Charge relay system" evidence="7">
    <location>
        <position position="239"/>
    </location>
</feature>
<evidence type="ECO:0000256" key="7">
    <source>
        <dbReference type="PROSITE-ProRule" id="PRU01240"/>
    </source>
</evidence>